<dbReference type="OMA" id="FDINMAM"/>
<dbReference type="eggNOG" id="ENOG502SHG8">
    <property type="taxonomic scope" value="Eukaryota"/>
</dbReference>
<feature type="domain" description="DUF8212" evidence="2">
    <location>
        <begin position="217"/>
        <end position="302"/>
    </location>
</feature>
<sequence>MRLVNASTLELCDFTFTRVPPYMILSHTWGQDEVTFQDMASSVRHNKKGYVKIKETCRLALENNLEYIWVDTCCIDKSSSAELTESINSMFLYYANATICIVYLVDLLSGKALGASKCRWFTRGWTLQELVAPRTHAFYDQTWTCIGSKSSLVEELSSLTKVPRAVLSRERPLSDFSVASRMSWAAHRQTTRLEDMAYCLLGIFDVHIPLIYGEGCKAFRRLQLEIMKRNNDLTILAWKEPESRGTETHKSPYMGLLAQSPQDFSTSGKISPFSSDYPEFSATNKGLVISPDIPLRIFQVRDSELQQSAMLLGWDRSTGNHGGILLKKVGPGIFYRKKQESWVGFDLRGRQIHLPKNETSFCIMIDPDERSIAQVQWFREHAISVSHENGFRVHRVVPERLWDPEDQIFLRPKPYRGVFFPVVVGIWFKVAATGASHASSFIVLCDNQDGIPGIAVIRDKTGITQLQDTMFSAKHVEESISFYEMNEAFPGIRWMRPEAGSVDSKPGHRIHVSRQDSPTELVKVQLLRTSKHGEKRFLDENEVLLEDRASM</sequence>
<dbReference type="InterPro" id="IPR058525">
    <property type="entry name" value="DUF8212"/>
</dbReference>
<dbReference type="STRING" id="1173701.A0A066X632"/>
<dbReference type="Pfam" id="PF26640">
    <property type="entry name" value="DUF8212"/>
    <property type="match status" value="1"/>
</dbReference>
<dbReference type="OrthoDB" id="20872at2759"/>
<dbReference type="HOGENOM" id="CLU_000288_138_11_1"/>
<dbReference type="Proteomes" id="UP000027238">
    <property type="component" value="Unassembled WGS sequence"/>
</dbReference>
<gene>
    <name evidence="3" type="ORF">CSUB01_12419</name>
</gene>
<reference evidence="4" key="1">
    <citation type="journal article" date="2014" name="Genome Announc.">
        <title>Draft genome sequence of Colletotrichum sublineola, a destructive pathogen of cultivated sorghum.</title>
        <authorList>
            <person name="Baroncelli R."/>
            <person name="Sanz-Martin J.M."/>
            <person name="Rech G.E."/>
            <person name="Sukno S.A."/>
            <person name="Thon M.R."/>
        </authorList>
    </citation>
    <scope>NUCLEOTIDE SEQUENCE [LARGE SCALE GENOMIC DNA]</scope>
    <source>
        <strain evidence="4">TX430BB</strain>
    </source>
</reference>
<protein>
    <submittedName>
        <fullName evidence="3">Uncharacterized protein</fullName>
    </submittedName>
</protein>
<organism evidence="3 4">
    <name type="scientific">Colletotrichum sublineola</name>
    <name type="common">Sorghum anthracnose fungus</name>
    <dbReference type="NCBI Taxonomy" id="1173701"/>
    <lineage>
        <taxon>Eukaryota</taxon>
        <taxon>Fungi</taxon>
        <taxon>Dikarya</taxon>
        <taxon>Ascomycota</taxon>
        <taxon>Pezizomycotina</taxon>
        <taxon>Sordariomycetes</taxon>
        <taxon>Hypocreomycetidae</taxon>
        <taxon>Glomerellales</taxon>
        <taxon>Glomerellaceae</taxon>
        <taxon>Colletotrichum</taxon>
        <taxon>Colletotrichum graminicola species complex</taxon>
    </lineage>
</organism>
<dbReference type="Pfam" id="PF06985">
    <property type="entry name" value="HET"/>
    <property type="match status" value="1"/>
</dbReference>
<dbReference type="AlphaFoldDB" id="A0A066X632"/>
<dbReference type="PANTHER" id="PTHR10622">
    <property type="entry name" value="HET DOMAIN-CONTAINING PROTEIN"/>
    <property type="match status" value="1"/>
</dbReference>
<accession>A0A066X632</accession>
<dbReference type="InterPro" id="IPR010730">
    <property type="entry name" value="HET"/>
</dbReference>
<proteinExistence type="predicted"/>
<evidence type="ECO:0000313" key="3">
    <source>
        <dbReference type="EMBL" id="KDN64603.1"/>
    </source>
</evidence>
<keyword evidence="4" id="KW-1185">Reference proteome</keyword>
<evidence type="ECO:0000259" key="1">
    <source>
        <dbReference type="Pfam" id="PF06985"/>
    </source>
</evidence>
<dbReference type="PANTHER" id="PTHR10622:SF12">
    <property type="entry name" value="HET DOMAIN-CONTAINING PROTEIN"/>
    <property type="match status" value="1"/>
</dbReference>
<dbReference type="EMBL" id="JMSE01001115">
    <property type="protein sequence ID" value="KDN64603.1"/>
    <property type="molecule type" value="Genomic_DNA"/>
</dbReference>
<evidence type="ECO:0000313" key="4">
    <source>
        <dbReference type="Proteomes" id="UP000027238"/>
    </source>
</evidence>
<comment type="caution">
    <text evidence="3">The sequence shown here is derived from an EMBL/GenBank/DDBJ whole genome shotgun (WGS) entry which is preliminary data.</text>
</comment>
<evidence type="ECO:0000259" key="2">
    <source>
        <dbReference type="Pfam" id="PF26640"/>
    </source>
</evidence>
<name>A0A066X632_COLSU</name>
<feature type="domain" description="Heterokaryon incompatibility" evidence="1">
    <location>
        <begin position="22"/>
        <end position="105"/>
    </location>
</feature>